<reference evidence="1" key="1">
    <citation type="submission" date="2018-05" db="EMBL/GenBank/DDBJ databases">
        <authorList>
            <person name="Lanie J.A."/>
            <person name="Ng W.-L."/>
            <person name="Kazmierczak K.M."/>
            <person name="Andrzejewski T.M."/>
            <person name="Davidsen T.M."/>
            <person name="Wayne K.J."/>
            <person name="Tettelin H."/>
            <person name="Glass J.I."/>
            <person name="Rusch D."/>
            <person name="Podicherti R."/>
            <person name="Tsui H.-C.T."/>
            <person name="Winkler M.E."/>
        </authorList>
    </citation>
    <scope>NUCLEOTIDE SEQUENCE</scope>
</reference>
<name>A0A381XNM7_9ZZZZ</name>
<evidence type="ECO:0000313" key="1">
    <source>
        <dbReference type="EMBL" id="SVA66364.1"/>
    </source>
</evidence>
<protein>
    <submittedName>
        <fullName evidence="1">Uncharacterized protein</fullName>
    </submittedName>
</protein>
<dbReference type="AlphaFoldDB" id="A0A381XNM7"/>
<sequence>MCLSIVQPITISPSQAIASVPSPTETIAGALMKIPLNSWLF</sequence>
<dbReference type="EMBL" id="UINC01015826">
    <property type="protein sequence ID" value="SVA66364.1"/>
    <property type="molecule type" value="Genomic_DNA"/>
</dbReference>
<feature type="non-terminal residue" evidence="1">
    <location>
        <position position="41"/>
    </location>
</feature>
<organism evidence="1">
    <name type="scientific">marine metagenome</name>
    <dbReference type="NCBI Taxonomy" id="408172"/>
    <lineage>
        <taxon>unclassified sequences</taxon>
        <taxon>metagenomes</taxon>
        <taxon>ecological metagenomes</taxon>
    </lineage>
</organism>
<gene>
    <name evidence="1" type="ORF">METZ01_LOCUS119218</name>
</gene>
<proteinExistence type="predicted"/>
<accession>A0A381XNM7</accession>